<gene>
    <name evidence="1" type="ORF">PPGU16_21690</name>
</gene>
<name>A0A7I8BKF4_9BURK</name>
<evidence type="ECO:0000313" key="2">
    <source>
        <dbReference type="Proteomes" id="UP000510888"/>
    </source>
</evidence>
<dbReference type="KEGG" id="plad:PPGU16_21690"/>
<proteinExistence type="predicted"/>
<dbReference type="AlphaFoldDB" id="A0A7I8BKF4"/>
<accession>A0A7I8BKF4</accession>
<organism evidence="1 2">
    <name type="scientific">Paraburkholderia largidicola</name>
    <dbReference type="NCBI Taxonomy" id="3014751"/>
    <lineage>
        <taxon>Bacteria</taxon>
        <taxon>Pseudomonadati</taxon>
        <taxon>Pseudomonadota</taxon>
        <taxon>Betaproteobacteria</taxon>
        <taxon>Burkholderiales</taxon>
        <taxon>Burkholderiaceae</taxon>
        <taxon>Paraburkholderia</taxon>
    </lineage>
</organism>
<sequence length="121" mass="13514">MDEDADRVHDGVASNSRKRLRKCHPWAGVRASQGDACSDRCKHRTGQVLKDHFGGALQWCIGRKGVQKRLQIDQGFGLLGYYHRADELANWRHLSLICDGEGKVPKTRAPGLLVVPDLGER</sequence>
<dbReference type="Proteomes" id="UP000510888">
    <property type="component" value="Chromosome 1"/>
</dbReference>
<dbReference type="EMBL" id="AP023174">
    <property type="protein sequence ID" value="BCF89102.1"/>
    <property type="molecule type" value="Genomic_DNA"/>
</dbReference>
<reference evidence="1 2" key="1">
    <citation type="journal article" date="2020" name="Genes (Basel)">
        <title>Genomic Comparison of Insect Gut Symbionts from Divergent Burkholderia Subclades.</title>
        <authorList>
            <person name="Takeshita K."/>
            <person name="Kikuchi Y."/>
        </authorList>
    </citation>
    <scope>NUCLEOTIDE SEQUENCE [LARGE SCALE GENOMIC DNA]</scope>
    <source>
        <strain evidence="1 2">PGU16</strain>
    </source>
</reference>
<protein>
    <submittedName>
        <fullName evidence="1">Uncharacterized protein</fullName>
    </submittedName>
</protein>
<keyword evidence="2" id="KW-1185">Reference proteome</keyword>
<evidence type="ECO:0000313" key="1">
    <source>
        <dbReference type="EMBL" id="BCF89102.1"/>
    </source>
</evidence>